<evidence type="ECO:0000256" key="12">
    <source>
        <dbReference type="SAM" id="Phobius"/>
    </source>
</evidence>
<dbReference type="PANTHER" id="PTHR32024:SF2">
    <property type="entry name" value="TRK SYSTEM POTASSIUM UPTAKE PROTEIN TRKG-RELATED"/>
    <property type="match status" value="1"/>
</dbReference>
<evidence type="ECO:0000313" key="13">
    <source>
        <dbReference type="EMBL" id="MCF7560969.1"/>
    </source>
</evidence>
<accession>A0ABS9IK42</accession>
<evidence type="ECO:0000256" key="10">
    <source>
        <dbReference type="ARBA" id="ARBA00023065"/>
    </source>
</evidence>
<keyword evidence="5" id="KW-0997">Cell inner membrane</keyword>
<feature type="transmembrane region" description="Helical" evidence="12">
    <location>
        <begin position="404"/>
        <end position="429"/>
    </location>
</feature>
<feature type="transmembrane region" description="Helical" evidence="12">
    <location>
        <begin position="238"/>
        <end position="261"/>
    </location>
</feature>
<feature type="transmembrane region" description="Helical" evidence="12">
    <location>
        <begin position="7"/>
        <end position="33"/>
    </location>
</feature>
<dbReference type="EMBL" id="JAKKDV010000004">
    <property type="protein sequence ID" value="MCF7560969.1"/>
    <property type="molecule type" value="Genomic_DNA"/>
</dbReference>
<comment type="subcellular location">
    <subcellularLocation>
        <location evidence="1">Cell inner membrane</location>
        <topology evidence="1">Multi-pass membrane protein</topology>
    </subcellularLocation>
</comment>
<dbReference type="InterPro" id="IPR003445">
    <property type="entry name" value="Cat_transpt"/>
</dbReference>
<feature type="transmembrane region" description="Helical" evidence="12">
    <location>
        <begin position="185"/>
        <end position="208"/>
    </location>
</feature>
<keyword evidence="14" id="KW-1185">Reference proteome</keyword>
<dbReference type="Pfam" id="PF02386">
    <property type="entry name" value="TrkH"/>
    <property type="match status" value="1"/>
</dbReference>
<evidence type="ECO:0000256" key="6">
    <source>
        <dbReference type="ARBA" id="ARBA00022538"/>
    </source>
</evidence>
<comment type="caution">
    <text evidence="13">The sequence shown here is derived from an EMBL/GenBank/DDBJ whole genome shotgun (WGS) entry which is preliminary data.</text>
</comment>
<evidence type="ECO:0000256" key="2">
    <source>
        <dbReference type="ARBA" id="ARBA00009137"/>
    </source>
</evidence>
<evidence type="ECO:0000256" key="4">
    <source>
        <dbReference type="ARBA" id="ARBA00022475"/>
    </source>
</evidence>
<gene>
    <name evidence="13" type="ORF">L3X39_10010</name>
</gene>
<evidence type="ECO:0000256" key="1">
    <source>
        <dbReference type="ARBA" id="ARBA00004429"/>
    </source>
</evidence>
<evidence type="ECO:0000256" key="3">
    <source>
        <dbReference type="ARBA" id="ARBA00022448"/>
    </source>
</evidence>
<keyword evidence="11 12" id="KW-0472">Membrane</keyword>
<keyword evidence="7 12" id="KW-0812">Transmembrane</keyword>
<keyword evidence="4" id="KW-1003">Cell membrane</keyword>
<feature type="transmembrane region" description="Helical" evidence="12">
    <location>
        <begin position="467"/>
        <end position="494"/>
    </location>
</feature>
<name>A0ABS9IK42_9FLAO</name>
<keyword evidence="9 12" id="KW-1133">Transmembrane helix</keyword>
<evidence type="ECO:0000256" key="9">
    <source>
        <dbReference type="ARBA" id="ARBA00022989"/>
    </source>
</evidence>
<dbReference type="InterPro" id="IPR004772">
    <property type="entry name" value="TrkH"/>
</dbReference>
<keyword evidence="6" id="KW-0633">Potassium transport</keyword>
<keyword evidence="3" id="KW-0813">Transport</keyword>
<protein>
    <submittedName>
        <fullName evidence="13">TrkH family potassium uptake protein</fullName>
    </submittedName>
</protein>
<dbReference type="Proteomes" id="UP001200022">
    <property type="component" value="Unassembled WGS sequence"/>
</dbReference>
<feature type="transmembrane region" description="Helical" evidence="12">
    <location>
        <begin position="71"/>
        <end position="92"/>
    </location>
</feature>
<reference evidence="13 14" key="1">
    <citation type="submission" date="2022-01" db="EMBL/GenBank/DDBJ databases">
        <title>Draft genome sequence of Sabulilitoribacter multivorans KCTC 32326.</title>
        <authorList>
            <person name="Oh J.-S."/>
        </authorList>
    </citation>
    <scope>NUCLEOTIDE SEQUENCE [LARGE SCALE GENOMIC DNA]</scope>
    <source>
        <strain evidence="13 14">M-M16</strain>
    </source>
</reference>
<evidence type="ECO:0000256" key="8">
    <source>
        <dbReference type="ARBA" id="ARBA00022958"/>
    </source>
</evidence>
<sequence length="497" mass="55229">MKLNYKIIFHFLGLLLLFNGGFMLLSTLISLIYKDGVTFQLFLSGILTLLAGVISMLVTRRHNKEMNKREGYIVVTFGWIIMSLSGTLPYILTESIPDFTNAFFETMSGYTTTGASILNDIEVVPKGVLFWRSLTHWIGGMGIIVLAIAILPLLGIGGMQLFAAEAPGPSADKLHPRITDTAKRLWLIYFGYTAAETILLQVAGMSFFDAINHALSTLSTGGFSTKNASVAYWNGQPVIQYIIMLFMFLAGTNFVLSYFAFKGKVQKIIHDEEFKLYFKFIVVFTIIAALIIYFRADVSASSINHPMVWGEAESAFRHALFQVLTVVTTTGFVTADYTLWTPFLVVFFFGLMFLGGSAGSTSGGVKVVRHLILIKNGFLEFKRTLHPSAILPVRYNKRAISGDIVFNILGFFILYMLSFIIGALGFSMFQIDFQSSIGLAASTLGNVGPALGDFGPVNNYAALPHLAQWWACFLMLIGRLELFTVLILLTPFFWRNR</sequence>
<dbReference type="PANTHER" id="PTHR32024">
    <property type="entry name" value="TRK SYSTEM POTASSIUM UPTAKE PROTEIN TRKG-RELATED"/>
    <property type="match status" value="1"/>
</dbReference>
<dbReference type="PIRSF" id="PIRSF006247">
    <property type="entry name" value="TrkH"/>
    <property type="match status" value="1"/>
</dbReference>
<proteinExistence type="inferred from homology"/>
<evidence type="ECO:0000256" key="7">
    <source>
        <dbReference type="ARBA" id="ARBA00022692"/>
    </source>
</evidence>
<dbReference type="RefSeq" id="WP_237231651.1">
    <property type="nucleotide sequence ID" value="NZ_JAKKDV010000004.1"/>
</dbReference>
<feature type="transmembrane region" description="Helical" evidence="12">
    <location>
        <begin position="39"/>
        <end position="59"/>
    </location>
</feature>
<evidence type="ECO:0000256" key="11">
    <source>
        <dbReference type="ARBA" id="ARBA00023136"/>
    </source>
</evidence>
<keyword evidence="10" id="KW-0406">Ion transport</keyword>
<evidence type="ECO:0000313" key="14">
    <source>
        <dbReference type="Proteomes" id="UP001200022"/>
    </source>
</evidence>
<feature type="transmembrane region" description="Helical" evidence="12">
    <location>
        <begin position="337"/>
        <end position="356"/>
    </location>
</feature>
<evidence type="ECO:0000256" key="5">
    <source>
        <dbReference type="ARBA" id="ARBA00022519"/>
    </source>
</evidence>
<feature type="transmembrane region" description="Helical" evidence="12">
    <location>
        <begin position="137"/>
        <end position="164"/>
    </location>
</feature>
<organism evidence="13 14">
    <name type="scientific">Flaviramulus multivorans</name>
    <dbReference type="NCBI Taxonomy" id="1304750"/>
    <lineage>
        <taxon>Bacteria</taxon>
        <taxon>Pseudomonadati</taxon>
        <taxon>Bacteroidota</taxon>
        <taxon>Flavobacteriia</taxon>
        <taxon>Flavobacteriales</taxon>
        <taxon>Flavobacteriaceae</taxon>
        <taxon>Flaviramulus</taxon>
    </lineage>
</organism>
<feature type="transmembrane region" description="Helical" evidence="12">
    <location>
        <begin position="276"/>
        <end position="296"/>
    </location>
</feature>
<comment type="similarity">
    <text evidence="2">Belongs to the TrkH potassium transport family.</text>
</comment>
<keyword evidence="8" id="KW-0630">Potassium</keyword>